<dbReference type="EMBL" id="CP006704">
    <property type="protein sequence ID" value="AIJ45639.1"/>
    <property type="molecule type" value="Genomic_DNA"/>
</dbReference>
<dbReference type="InterPro" id="IPR020904">
    <property type="entry name" value="Sc_DH/Rdtase_CS"/>
</dbReference>
<dbReference type="FunFam" id="3.40.50.720:FF:000084">
    <property type="entry name" value="Short-chain dehydrogenase reductase"/>
    <property type="match status" value="1"/>
</dbReference>
<name>A0A076PFT4_COMTE</name>
<dbReference type="RefSeq" id="WP_003057392.1">
    <property type="nucleotide sequence ID" value="NZ_CP006704.1"/>
</dbReference>
<gene>
    <name evidence="2" type="ORF">O987_07460</name>
</gene>
<dbReference type="GO" id="GO:0032787">
    <property type="term" value="P:monocarboxylic acid metabolic process"/>
    <property type="evidence" value="ECO:0007669"/>
    <property type="project" value="UniProtKB-ARBA"/>
</dbReference>
<dbReference type="PROSITE" id="PS00061">
    <property type="entry name" value="ADH_SHORT"/>
    <property type="match status" value="1"/>
</dbReference>
<proteinExistence type="inferred from homology"/>
<dbReference type="InterPro" id="IPR002347">
    <property type="entry name" value="SDR_fam"/>
</dbReference>
<dbReference type="PRINTS" id="PR00080">
    <property type="entry name" value="SDRFAMILY"/>
</dbReference>
<dbReference type="InterPro" id="IPR036291">
    <property type="entry name" value="NAD(P)-bd_dom_sf"/>
</dbReference>
<dbReference type="PANTHER" id="PTHR42879">
    <property type="entry name" value="3-OXOACYL-(ACYL-CARRIER-PROTEIN) REDUCTASE"/>
    <property type="match status" value="1"/>
</dbReference>
<dbReference type="Proteomes" id="UP000028782">
    <property type="component" value="Chromosome"/>
</dbReference>
<dbReference type="HOGENOM" id="CLU_010194_1_3_4"/>
<dbReference type="KEGG" id="ctes:O987_07460"/>
<comment type="similarity">
    <text evidence="1">Belongs to the short-chain dehydrogenases/reductases (SDR) family.</text>
</comment>
<evidence type="ECO:0000256" key="1">
    <source>
        <dbReference type="ARBA" id="ARBA00006484"/>
    </source>
</evidence>
<organism evidence="2 3">
    <name type="scientific">Comamonas testosteroni TK102</name>
    <dbReference type="NCBI Taxonomy" id="1392005"/>
    <lineage>
        <taxon>Bacteria</taxon>
        <taxon>Pseudomonadati</taxon>
        <taxon>Pseudomonadota</taxon>
        <taxon>Betaproteobacteria</taxon>
        <taxon>Burkholderiales</taxon>
        <taxon>Comamonadaceae</taxon>
        <taxon>Comamonas</taxon>
    </lineage>
</organism>
<accession>A0A076PFT4</accession>
<evidence type="ECO:0000313" key="2">
    <source>
        <dbReference type="EMBL" id="AIJ45639.1"/>
    </source>
</evidence>
<dbReference type="AlphaFoldDB" id="A0A076PFT4"/>
<dbReference type="Pfam" id="PF13561">
    <property type="entry name" value="adh_short_C2"/>
    <property type="match status" value="1"/>
</dbReference>
<dbReference type="InterPro" id="IPR050259">
    <property type="entry name" value="SDR"/>
</dbReference>
<dbReference type="PRINTS" id="PR00081">
    <property type="entry name" value="GDHRDH"/>
</dbReference>
<dbReference type="PANTHER" id="PTHR42879:SF2">
    <property type="entry name" value="3-OXOACYL-[ACYL-CARRIER-PROTEIN] REDUCTASE FABG"/>
    <property type="match status" value="1"/>
</dbReference>
<sequence>MFRLDGKVALVSGAGRGMGFGIAQALAVQGAHVVVNDFHQERAQNAASQLREAGWKASAQAADLTDRAAIFSMVERIQAEVGAVDIFVHNAGIPAQGWGYTPFLQSPESEWNAWLQLNLHGLMHACQALLPAMQQKGWGRIVAINSDAARTATGMGLCAYGAAKAAAIGFIRNLSGEVGPHGVTANALSLGTMNNWEGSEKIARKGTSVGRAGSPQDVGAAVSYLASTEAEWVNGQVLPVNGGGLVA</sequence>
<reference evidence="2 3" key="1">
    <citation type="journal article" date="2014" name="Genome Announc.">
        <title>Complete Genome Sequence of Polychlorinated Biphenyl Degrader Comamonas testosteroni TK102 (NBRC 109938).</title>
        <authorList>
            <person name="Fukuda K."/>
            <person name="Hosoyama A."/>
            <person name="Tsuchikane K."/>
            <person name="Ohji S."/>
            <person name="Yamazoe A."/>
            <person name="Fujita N."/>
            <person name="Shintani M."/>
            <person name="Kimbara K."/>
        </authorList>
    </citation>
    <scope>NUCLEOTIDE SEQUENCE [LARGE SCALE GENOMIC DNA]</scope>
    <source>
        <strain evidence="2">TK102</strain>
    </source>
</reference>
<protein>
    <submittedName>
        <fullName evidence="2">Short-chain dehydrogenase</fullName>
    </submittedName>
</protein>
<dbReference type="Gene3D" id="3.40.50.720">
    <property type="entry name" value="NAD(P)-binding Rossmann-like Domain"/>
    <property type="match status" value="1"/>
</dbReference>
<dbReference type="SUPFAM" id="SSF51735">
    <property type="entry name" value="NAD(P)-binding Rossmann-fold domains"/>
    <property type="match status" value="1"/>
</dbReference>
<evidence type="ECO:0000313" key="3">
    <source>
        <dbReference type="Proteomes" id="UP000028782"/>
    </source>
</evidence>